<sequence>RVAMERLAVKNEPRDGEKAPRDLHLTTNQVKRLCRSCLSFAVTMSCAYSTPPLGEMRVPGGVSHAAASASRHCPQWRNQSSPSTFVGVCNCGVRIARVWGRRQRRCGRPPHLWNELFCERGSALRRACVMYLIVC</sequence>
<dbReference type="GeneID" id="40323686"/>
<gene>
    <name evidence="1" type="ORF">Tco025E_10075</name>
</gene>
<dbReference type="RefSeq" id="XP_029223015.1">
    <property type="nucleotide sequence ID" value="XM_029376866.1"/>
</dbReference>
<proteinExistence type="predicted"/>
<evidence type="ECO:0000313" key="1">
    <source>
        <dbReference type="EMBL" id="RNE95296.1"/>
    </source>
</evidence>
<reference evidence="1 2" key="1">
    <citation type="journal article" date="2018" name="BMC Genomics">
        <title>Genomic comparison of Trypanosoma conorhini and Trypanosoma rangeli to Trypanosoma cruzi strains of high and low virulence.</title>
        <authorList>
            <person name="Bradwell K.R."/>
            <person name="Koparde V.N."/>
            <person name="Matveyev A.V."/>
            <person name="Serrano M.G."/>
            <person name="Alves J.M."/>
            <person name="Parikh H."/>
            <person name="Huang B."/>
            <person name="Lee V."/>
            <person name="Espinosa-Alvarez O."/>
            <person name="Ortiz P.A."/>
            <person name="Costa-Martins A.G."/>
            <person name="Teixeira M.M."/>
            <person name="Buck G.A."/>
        </authorList>
    </citation>
    <scope>NUCLEOTIDE SEQUENCE [LARGE SCALE GENOMIC DNA]</scope>
    <source>
        <strain evidence="1 2">025E</strain>
    </source>
</reference>
<accession>A0A3R7LX51</accession>
<dbReference type="Proteomes" id="UP000284403">
    <property type="component" value="Unassembled WGS sequence"/>
</dbReference>
<comment type="caution">
    <text evidence="1">The sequence shown here is derived from an EMBL/GenBank/DDBJ whole genome shotgun (WGS) entry which is preliminary data.</text>
</comment>
<feature type="non-terminal residue" evidence="1">
    <location>
        <position position="1"/>
    </location>
</feature>
<keyword evidence="2" id="KW-1185">Reference proteome</keyword>
<name>A0A3R7LX51_9TRYP</name>
<dbReference type="AlphaFoldDB" id="A0A3R7LX51"/>
<dbReference type="EMBL" id="MKKU01001465">
    <property type="protein sequence ID" value="RNE95296.1"/>
    <property type="molecule type" value="Genomic_DNA"/>
</dbReference>
<evidence type="ECO:0000313" key="2">
    <source>
        <dbReference type="Proteomes" id="UP000284403"/>
    </source>
</evidence>
<organism evidence="1 2">
    <name type="scientific">Trypanosoma conorhini</name>
    <dbReference type="NCBI Taxonomy" id="83891"/>
    <lineage>
        <taxon>Eukaryota</taxon>
        <taxon>Discoba</taxon>
        <taxon>Euglenozoa</taxon>
        <taxon>Kinetoplastea</taxon>
        <taxon>Metakinetoplastina</taxon>
        <taxon>Trypanosomatida</taxon>
        <taxon>Trypanosomatidae</taxon>
        <taxon>Trypanosoma</taxon>
    </lineage>
</organism>
<protein>
    <submittedName>
        <fullName evidence="1">Uncharacterized protein</fullName>
    </submittedName>
</protein>